<proteinExistence type="inferred from homology"/>
<dbReference type="GO" id="GO:0015192">
    <property type="term" value="F:L-phenylalanine transmembrane transporter activity"/>
    <property type="evidence" value="ECO:0007669"/>
    <property type="project" value="TreeGrafter"/>
</dbReference>
<evidence type="ECO:0000256" key="10">
    <source>
        <dbReference type="SAM" id="Phobius"/>
    </source>
</evidence>
<dbReference type="PANTHER" id="PTHR11795">
    <property type="entry name" value="BRANCHED-CHAIN AMINO ACID TRANSPORT SYSTEM PERMEASE PROTEIN LIVH"/>
    <property type="match status" value="1"/>
</dbReference>
<dbReference type="PANTHER" id="PTHR11795:SF371">
    <property type="entry name" value="HIGH-AFFINITY BRANCHED-CHAIN AMINO ACID TRANSPORT SYSTEM PERMEASE PROTEIN LIVH"/>
    <property type="match status" value="1"/>
</dbReference>
<keyword evidence="5 10" id="KW-0812">Transmembrane</keyword>
<evidence type="ECO:0000256" key="4">
    <source>
        <dbReference type="ARBA" id="ARBA00022519"/>
    </source>
</evidence>
<sequence>MDNFIQFTVNALTLGSVYALIALGYSLVYGILKLLNFAHGDVFMVGAFIGFGVLQALGGAADPVISIWFVLVLVMLSAMAGCAILGVAIERFAYRPLRNAPRIAPLISALGVSFFLTYSMQLMFGSQQRDYNAFAMANGALFFKGFDIGSVRVPLLRIVIVVSAFVLMILLWLLVTKTRIGKAMRATSYDREAAAMMGIDIDRVIVFAFVLGSALAGAAGVMFALRAPASVTIGFVAGLKGFTAAVIGGIGSIPGAMAGGLILGFAESFTQGYISTRWSDLFVFLILIAFMLLRPQGLFGKADIKKV</sequence>
<evidence type="ECO:0000256" key="1">
    <source>
        <dbReference type="ARBA" id="ARBA00004651"/>
    </source>
</evidence>
<dbReference type="InterPro" id="IPR001851">
    <property type="entry name" value="ABC_transp_permease"/>
</dbReference>
<keyword evidence="8 10" id="KW-0472">Membrane</keyword>
<dbReference type="RefSeq" id="WP_114796414.1">
    <property type="nucleotide sequence ID" value="NZ_QQZY01000004.1"/>
</dbReference>
<evidence type="ECO:0000313" key="11">
    <source>
        <dbReference type="EMBL" id="RDI74421.1"/>
    </source>
</evidence>
<dbReference type="GO" id="GO:1903806">
    <property type="term" value="P:L-isoleucine import across plasma membrane"/>
    <property type="evidence" value="ECO:0007669"/>
    <property type="project" value="TreeGrafter"/>
</dbReference>
<dbReference type="GO" id="GO:0015190">
    <property type="term" value="F:L-leucine transmembrane transporter activity"/>
    <property type="evidence" value="ECO:0007669"/>
    <property type="project" value="TreeGrafter"/>
</dbReference>
<dbReference type="Proteomes" id="UP000254134">
    <property type="component" value="Unassembled WGS sequence"/>
</dbReference>
<evidence type="ECO:0000313" key="12">
    <source>
        <dbReference type="Proteomes" id="UP000254134"/>
    </source>
</evidence>
<protein>
    <submittedName>
        <fullName evidence="11">Branched-chain amino acid ABC-type transport system permease component</fullName>
    </submittedName>
</protein>
<gene>
    <name evidence="11" type="ORF">Gocc_1997</name>
</gene>
<keyword evidence="3" id="KW-1003">Cell membrane</keyword>
<keyword evidence="6" id="KW-0029">Amino-acid transport</keyword>
<evidence type="ECO:0000256" key="9">
    <source>
        <dbReference type="ARBA" id="ARBA00037998"/>
    </source>
</evidence>
<comment type="subcellular location">
    <subcellularLocation>
        <location evidence="1">Cell membrane</location>
        <topology evidence="1">Multi-pass membrane protein</topology>
    </subcellularLocation>
</comment>
<dbReference type="GO" id="GO:0042941">
    <property type="term" value="P:D-alanine transmembrane transport"/>
    <property type="evidence" value="ECO:0007669"/>
    <property type="project" value="TreeGrafter"/>
</dbReference>
<feature type="transmembrane region" description="Helical" evidence="10">
    <location>
        <begin position="12"/>
        <end position="35"/>
    </location>
</feature>
<feature type="transmembrane region" description="Helical" evidence="10">
    <location>
        <begin position="155"/>
        <end position="175"/>
    </location>
</feature>
<evidence type="ECO:0000256" key="2">
    <source>
        <dbReference type="ARBA" id="ARBA00022448"/>
    </source>
</evidence>
<reference evidence="11 12" key="1">
    <citation type="submission" date="2018-07" db="EMBL/GenBank/DDBJ databases">
        <title>High-quality-draft genome sequence of Gaiella occulta.</title>
        <authorList>
            <person name="Severino R."/>
            <person name="Froufe H.J.C."/>
            <person name="Rainey F.A."/>
            <person name="Barroso C."/>
            <person name="Albuquerque L."/>
            <person name="Lobo-Da-Cunha A."/>
            <person name="Da Costa M.S."/>
            <person name="Egas C."/>
        </authorList>
    </citation>
    <scope>NUCLEOTIDE SEQUENCE [LARGE SCALE GENOMIC DNA]</scope>
    <source>
        <strain evidence="11 12">F2-233</strain>
    </source>
</reference>
<evidence type="ECO:0000256" key="7">
    <source>
        <dbReference type="ARBA" id="ARBA00022989"/>
    </source>
</evidence>
<evidence type="ECO:0000256" key="3">
    <source>
        <dbReference type="ARBA" id="ARBA00022475"/>
    </source>
</evidence>
<dbReference type="EMBL" id="QQZY01000004">
    <property type="protein sequence ID" value="RDI74421.1"/>
    <property type="molecule type" value="Genomic_DNA"/>
</dbReference>
<evidence type="ECO:0000256" key="6">
    <source>
        <dbReference type="ARBA" id="ARBA00022970"/>
    </source>
</evidence>
<keyword evidence="7 10" id="KW-1133">Transmembrane helix</keyword>
<evidence type="ECO:0000256" key="8">
    <source>
        <dbReference type="ARBA" id="ARBA00023136"/>
    </source>
</evidence>
<feature type="transmembrane region" description="Helical" evidence="10">
    <location>
        <begin position="204"/>
        <end position="225"/>
    </location>
</feature>
<comment type="caution">
    <text evidence="11">The sequence shown here is derived from an EMBL/GenBank/DDBJ whole genome shotgun (WGS) entry which is preliminary data.</text>
</comment>
<dbReference type="InterPro" id="IPR052157">
    <property type="entry name" value="BCAA_transport_permease"/>
</dbReference>
<organism evidence="11 12">
    <name type="scientific">Gaiella occulta</name>
    <dbReference type="NCBI Taxonomy" id="1002870"/>
    <lineage>
        <taxon>Bacteria</taxon>
        <taxon>Bacillati</taxon>
        <taxon>Actinomycetota</taxon>
        <taxon>Thermoleophilia</taxon>
        <taxon>Gaiellales</taxon>
        <taxon>Gaiellaceae</taxon>
        <taxon>Gaiella</taxon>
    </lineage>
</organism>
<dbReference type="CDD" id="cd06582">
    <property type="entry name" value="TM_PBP1_LivH_like"/>
    <property type="match status" value="1"/>
</dbReference>
<keyword evidence="12" id="KW-1185">Reference proteome</keyword>
<dbReference type="GO" id="GO:0015808">
    <property type="term" value="P:L-alanine transport"/>
    <property type="evidence" value="ECO:0007669"/>
    <property type="project" value="TreeGrafter"/>
</dbReference>
<name>A0A7M2YWA4_9ACTN</name>
<comment type="similarity">
    <text evidence="9">Belongs to the binding-protein-dependent transport system permease family. LivHM subfamily.</text>
</comment>
<feature type="transmembrane region" description="Helical" evidence="10">
    <location>
        <begin position="245"/>
        <end position="266"/>
    </location>
</feature>
<dbReference type="GO" id="GO:0005304">
    <property type="term" value="F:L-valine transmembrane transporter activity"/>
    <property type="evidence" value="ECO:0007669"/>
    <property type="project" value="TreeGrafter"/>
</dbReference>
<feature type="transmembrane region" description="Helical" evidence="10">
    <location>
        <begin position="278"/>
        <end position="297"/>
    </location>
</feature>
<keyword evidence="2" id="KW-0813">Transport</keyword>
<feature type="transmembrane region" description="Helical" evidence="10">
    <location>
        <begin position="67"/>
        <end position="89"/>
    </location>
</feature>
<keyword evidence="4" id="KW-0997">Cell inner membrane</keyword>
<dbReference type="Pfam" id="PF02653">
    <property type="entry name" value="BPD_transp_2"/>
    <property type="match status" value="1"/>
</dbReference>
<feature type="transmembrane region" description="Helical" evidence="10">
    <location>
        <begin position="101"/>
        <end position="120"/>
    </location>
</feature>
<dbReference type="GO" id="GO:0005886">
    <property type="term" value="C:plasma membrane"/>
    <property type="evidence" value="ECO:0007669"/>
    <property type="project" value="UniProtKB-SubCell"/>
</dbReference>
<evidence type="ECO:0000256" key="5">
    <source>
        <dbReference type="ARBA" id="ARBA00022692"/>
    </source>
</evidence>
<dbReference type="GO" id="GO:0015188">
    <property type="term" value="F:L-isoleucine transmembrane transporter activity"/>
    <property type="evidence" value="ECO:0007669"/>
    <property type="project" value="TreeGrafter"/>
</dbReference>
<reference evidence="12" key="2">
    <citation type="journal article" date="2019" name="MicrobiologyOpen">
        <title>High-quality draft genome sequence of Gaiella occulta isolated from a 150 meter deep mineral water borehole and comparison with the genome sequences of other deep-branching lineages of the phylum Actinobacteria.</title>
        <authorList>
            <person name="Severino R."/>
            <person name="Froufe H.J.C."/>
            <person name="Barroso C."/>
            <person name="Albuquerque L."/>
            <person name="Lobo-da-Cunha A."/>
            <person name="da Costa M.S."/>
            <person name="Egas C."/>
        </authorList>
    </citation>
    <scope>NUCLEOTIDE SEQUENCE [LARGE SCALE GENOMIC DNA]</scope>
    <source>
        <strain evidence="12">F2-233</strain>
    </source>
</reference>
<feature type="transmembrane region" description="Helical" evidence="10">
    <location>
        <begin position="42"/>
        <end position="61"/>
    </location>
</feature>
<dbReference type="AlphaFoldDB" id="A0A7M2YWA4"/>
<dbReference type="OrthoDB" id="9807115at2"/>
<accession>A0A7M2YWA4</accession>